<reference evidence="1 2" key="1">
    <citation type="journal article" date="2019" name="Int. J. Syst. Evol. Microbiol.">
        <title>The Global Catalogue of Microorganisms (GCM) 10K type strain sequencing project: providing services to taxonomists for standard genome sequencing and annotation.</title>
        <authorList>
            <consortium name="The Broad Institute Genomics Platform"/>
            <consortium name="The Broad Institute Genome Sequencing Center for Infectious Disease"/>
            <person name="Wu L."/>
            <person name="Ma J."/>
        </authorList>
    </citation>
    <scope>NUCLEOTIDE SEQUENCE [LARGE SCALE GENOMIC DNA]</scope>
    <source>
        <strain evidence="1 2">JCM 14736</strain>
    </source>
</reference>
<accession>A0ABN2LAT0</accession>
<keyword evidence="2" id="KW-1185">Reference proteome</keyword>
<evidence type="ECO:0000313" key="1">
    <source>
        <dbReference type="EMBL" id="GAA1781713.1"/>
    </source>
</evidence>
<gene>
    <name evidence="1" type="ORF">GCM10009768_08370</name>
</gene>
<evidence type="ECO:0000313" key="2">
    <source>
        <dbReference type="Proteomes" id="UP001500851"/>
    </source>
</evidence>
<organism evidence="1 2">
    <name type="scientific">Leucobacter iarius</name>
    <dbReference type="NCBI Taxonomy" id="333963"/>
    <lineage>
        <taxon>Bacteria</taxon>
        <taxon>Bacillati</taxon>
        <taxon>Actinomycetota</taxon>
        <taxon>Actinomycetes</taxon>
        <taxon>Micrococcales</taxon>
        <taxon>Microbacteriaceae</taxon>
        <taxon>Leucobacter</taxon>
    </lineage>
</organism>
<comment type="caution">
    <text evidence="1">The sequence shown here is derived from an EMBL/GenBank/DDBJ whole genome shotgun (WGS) entry which is preliminary data.</text>
</comment>
<proteinExistence type="predicted"/>
<dbReference type="Proteomes" id="UP001500851">
    <property type="component" value="Unassembled WGS sequence"/>
</dbReference>
<dbReference type="EMBL" id="BAAAOB010000001">
    <property type="protein sequence ID" value="GAA1781713.1"/>
    <property type="molecule type" value="Genomic_DNA"/>
</dbReference>
<sequence>MIVGEAAAVVPLIQACSYDASVGNLDGFIAFEDQTRCRRIDEIIDEVFEALGPCRGWNLMRCDVHLSRDVEGCHLGQ</sequence>
<name>A0ABN2LAT0_9MICO</name>
<protein>
    <submittedName>
        <fullName evidence="1">Uncharacterized protein</fullName>
    </submittedName>
</protein>